<proteinExistence type="predicted"/>
<dbReference type="EMBL" id="JBFOLJ010000004">
    <property type="protein sequence ID" value="KAL2546803.1"/>
    <property type="molecule type" value="Genomic_DNA"/>
</dbReference>
<feature type="compositionally biased region" description="Low complexity" evidence="1">
    <location>
        <begin position="159"/>
        <end position="171"/>
    </location>
</feature>
<gene>
    <name evidence="2" type="ORF">Fot_16036</name>
</gene>
<dbReference type="AlphaFoldDB" id="A0ABD1WDA4"/>
<accession>A0ABD1WDA4</accession>
<sequence>MQDGVVEFCDVGMGIDECKHLPGISLNTLCVLGARNGNYLRHIAGNGRKSELSDEATNKMAPRSVSKNEDDFNFDAGNELETTYLTIEELFDGGLIKPLKPPPRFQRPPLNKQRTLPNKNTNNDGFSPRDKKLVTGKRIPVHERGRETSINSYSSKTRSVSLPSKNSSPSKGYKKSWRLKEATIFQRYQDLWP</sequence>
<feature type="region of interest" description="Disordered" evidence="1">
    <location>
        <begin position="48"/>
        <end position="72"/>
    </location>
</feature>
<evidence type="ECO:0000313" key="2">
    <source>
        <dbReference type="EMBL" id="KAL2546803.1"/>
    </source>
</evidence>
<comment type="caution">
    <text evidence="2">The sequence shown here is derived from an EMBL/GenBank/DDBJ whole genome shotgun (WGS) entry which is preliminary data.</text>
</comment>
<feature type="compositionally biased region" description="Polar residues" evidence="1">
    <location>
        <begin position="148"/>
        <end position="158"/>
    </location>
</feature>
<evidence type="ECO:0000313" key="3">
    <source>
        <dbReference type="Proteomes" id="UP001604277"/>
    </source>
</evidence>
<protein>
    <submittedName>
        <fullName evidence="2">Uncharacterized protein</fullName>
    </submittedName>
</protein>
<name>A0ABD1WDA4_9LAMI</name>
<feature type="compositionally biased region" description="Polar residues" evidence="1">
    <location>
        <begin position="112"/>
        <end position="125"/>
    </location>
</feature>
<reference evidence="3" key="1">
    <citation type="submission" date="2024-07" db="EMBL/GenBank/DDBJ databases">
        <title>Two chromosome-level genome assemblies of Korean endemic species Abeliophyllum distichum and Forsythia ovata (Oleaceae).</title>
        <authorList>
            <person name="Jang H."/>
        </authorList>
    </citation>
    <scope>NUCLEOTIDE SEQUENCE [LARGE SCALE GENOMIC DNA]</scope>
</reference>
<dbReference type="Proteomes" id="UP001604277">
    <property type="component" value="Unassembled WGS sequence"/>
</dbReference>
<feature type="region of interest" description="Disordered" evidence="1">
    <location>
        <begin position="98"/>
        <end position="173"/>
    </location>
</feature>
<organism evidence="2 3">
    <name type="scientific">Forsythia ovata</name>
    <dbReference type="NCBI Taxonomy" id="205694"/>
    <lineage>
        <taxon>Eukaryota</taxon>
        <taxon>Viridiplantae</taxon>
        <taxon>Streptophyta</taxon>
        <taxon>Embryophyta</taxon>
        <taxon>Tracheophyta</taxon>
        <taxon>Spermatophyta</taxon>
        <taxon>Magnoliopsida</taxon>
        <taxon>eudicotyledons</taxon>
        <taxon>Gunneridae</taxon>
        <taxon>Pentapetalae</taxon>
        <taxon>asterids</taxon>
        <taxon>lamiids</taxon>
        <taxon>Lamiales</taxon>
        <taxon>Oleaceae</taxon>
        <taxon>Forsythieae</taxon>
        <taxon>Forsythia</taxon>
    </lineage>
</organism>
<keyword evidence="3" id="KW-1185">Reference proteome</keyword>
<evidence type="ECO:0000256" key="1">
    <source>
        <dbReference type="SAM" id="MobiDB-lite"/>
    </source>
</evidence>
<dbReference type="Pfam" id="PF07816">
    <property type="entry name" value="DUF1645"/>
    <property type="match status" value="1"/>
</dbReference>
<dbReference type="InterPro" id="IPR012442">
    <property type="entry name" value="DUF1645_plant"/>
</dbReference>